<dbReference type="GO" id="GO:0008800">
    <property type="term" value="F:beta-lactamase activity"/>
    <property type="evidence" value="ECO:0007669"/>
    <property type="project" value="UniProtKB-EC"/>
</dbReference>
<dbReference type="AlphaFoldDB" id="A0A7W9EWU3"/>
<evidence type="ECO:0000256" key="1">
    <source>
        <dbReference type="ARBA" id="ARBA00001526"/>
    </source>
</evidence>
<dbReference type="RefSeq" id="WP_184058669.1">
    <property type="nucleotide sequence ID" value="NZ_JACIJK010000008.1"/>
</dbReference>
<dbReference type="PANTHER" id="PTHR35333:SF5">
    <property type="entry name" value="CONSERVED LIPOPROTEIN LPQF-RELATED"/>
    <property type="match status" value="1"/>
</dbReference>
<evidence type="ECO:0000313" key="5">
    <source>
        <dbReference type="Proteomes" id="UP000546200"/>
    </source>
</evidence>
<keyword evidence="2" id="KW-0732">Signal</keyword>
<evidence type="ECO:0000256" key="2">
    <source>
        <dbReference type="SAM" id="SignalP"/>
    </source>
</evidence>
<organism evidence="4 5">
    <name type="scientific">Sphingomonas aerophila</name>
    <dbReference type="NCBI Taxonomy" id="1344948"/>
    <lineage>
        <taxon>Bacteria</taxon>
        <taxon>Pseudomonadati</taxon>
        <taxon>Pseudomonadota</taxon>
        <taxon>Alphaproteobacteria</taxon>
        <taxon>Sphingomonadales</taxon>
        <taxon>Sphingomonadaceae</taxon>
        <taxon>Sphingomonas</taxon>
    </lineage>
</organism>
<evidence type="ECO:0000313" key="4">
    <source>
        <dbReference type="EMBL" id="MBB5715898.1"/>
    </source>
</evidence>
<dbReference type="Pfam" id="PF13354">
    <property type="entry name" value="Beta-lactamase2"/>
    <property type="match status" value="1"/>
</dbReference>
<accession>A0A7W9EWU3</accession>
<dbReference type="GO" id="GO:0046677">
    <property type="term" value="P:response to antibiotic"/>
    <property type="evidence" value="ECO:0007669"/>
    <property type="project" value="InterPro"/>
</dbReference>
<name>A0A7W9EWU3_9SPHN</name>
<protein>
    <recommendedName>
        <fullName evidence="3">Beta-lactamase class A catalytic domain-containing protein</fullName>
    </recommendedName>
</protein>
<dbReference type="PANTHER" id="PTHR35333">
    <property type="entry name" value="BETA-LACTAMASE"/>
    <property type="match status" value="1"/>
</dbReference>
<comment type="catalytic activity">
    <reaction evidence="1">
        <text>a beta-lactam + H2O = a substituted beta-amino acid</text>
        <dbReference type="Rhea" id="RHEA:20401"/>
        <dbReference type="ChEBI" id="CHEBI:15377"/>
        <dbReference type="ChEBI" id="CHEBI:35627"/>
        <dbReference type="ChEBI" id="CHEBI:140347"/>
        <dbReference type="EC" id="3.5.2.6"/>
    </reaction>
</comment>
<dbReference type="InterPro" id="IPR045155">
    <property type="entry name" value="Beta-lactam_cat"/>
</dbReference>
<evidence type="ECO:0000259" key="3">
    <source>
        <dbReference type="Pfam" id="PF13354"/>
    </source>
</evidence>
<reference evidence="4 5" key="1">
    <citation type="submission" date="2020-08" db="EMBL/GenBank/DDBJ databases">
        <title>Genomic Encyclopedia of Type Strains, Phase IV (KMG-IV): sequencing the most valuable type-strain genomes for metagenomic binning, comparative biology and taxonomic classification.</title>
        <authorList>
            <person name="Goeker M."/>
        </authorList>
    </citation>
    <scope>NUCLEOTIDE SEQUENCE [LARGE SCALE GENOMIC DNA]</scope>
    <source>
        <strain evidence="4 5">DSM 100044</strain>
    </source>
</reference>
<dbReference type="Proteomes" id="UP000546200">
    <property type="component" value="Unassembled WGS sequence"/>
</dbReference>
<dbReference type="GO" id="GO:0030655">
    <property type="term" value="P:beta-lactam antibiotic catabolic process"/>
    <property type="evidence" value="ECO:0007669"/>
    <property type="project" value="InterPro"/>
</dbReference>
<feature type="domain" description="Beta-lactamase class A catalytic" evidence="3">
    <location>
        <begin position="161"/>
        <end position="321"/>
    </location>
</feature>
<dbReference type="InterPro" id="IPR012338">
    <property type="entry name" value="Beta-lactam/transpept-like"/>
</dbReference>
<comment type="caution">
    <text evidence="4">The sequence shown here is derived from an EMBL/GenBank/DDBJ whole genome shotgun (WGS) entry which is preliminary data.</text>
</comment>
<feature type="chain" id="PRO_5030970013" description="Beta-lactamase class A catalytic domain-containing protein" evidence="2">
    <location>
        <begin position="18"/>
        <end position="426"/>
    </location>
</feature>
<dbReference type="SUPFAM" id="SSF56601">
    <property type="entry name" value="beta-lactamase/transpeptidase-like"/>
    <property type="match status" value="1"/>
</dbReference>
<sequence length="426" mass="44749">MRALAFTLALLSGMAEAQAPAPPAAAVQVDAAVPARANALLGLLKSAGSYDELFAPSFRAAISAEQFAAITAALTASLGKPVRIDTMAVPVRWHAQLAVEFERGSATMEMVLDPAPPHQITGLRIVDQVTHDDTLARVEADLRALPGTAAIGVYALQKGSPTPLLEVAGDRPQPLGSAFKLWVLAEAARQAGSQPDRWRQVVTIGPRSLPSGMLQAWPPASPVTIQTLATLMISISDNTATDTLMGQLGRTAIDRAAAATGLSTPVLTTREAFVLKGDVALRARWIALDPAGRTALLARDAPRFAVTPLGTGVFANGPVATDTVEWFASPRSTASLLDRIRVAGGNTARAIMSINPGVDPATAARFAYLGFKGGSEPGVLSLNFLVQTKSGHWFAVAIGWHRPDGFTSEAQLIPIATRTLQLLETR</sequence>
<feature type="signal peptide" evidence="2">
    <location>
        <begin position="1"/>
        <end position="17"/>
    </location>
</feature>
<proteinExistence type="predicted"/>
<keyword evidence="5" id="KW-1185">Reference proteome</keyword>
<dbReference type="InterPro" id="IPR000871">
    <property type="entry name" value="Beta-lactam_class-A"/>
</dbReference>
<dbReference type="EMBL" id="JACIJK010000008">
    <property type="protein sequence ID" value="MBB5715898.1"/>
    <property type="molecule type" value="Genomic_DNA"/>
</dbReference>
<dbReference type="Gene3D" id="3.40.710.10">
    <property type="entry name" value="DD-peptidase/beta-lactamase superfamily"/>
    <property type="match status" value="1"/>
</dbReference>
<gene>
    <name evidence="4" type="ORF">FHS94_002755</name>
</gene>